<keyword evidence="2" id="KW-1185">Reference proteome</keyword>
<dbReference type="SFLD" id="SFLDS00003">
    <property type="entry name" value="Haloacid_Dehalogenase"/>
    <property type="match status" value="1"/>
</dbReference>
<evidence type="ECO:0000313" key="1">
    <source>
        <dbReference type="EMBL" id="PGH05021.1"/>
    </source>
</evidence>
<organism evidence="1 2">
    <name type="scientific">Helicocarpus griseus UAMH5409</name>
    <dbReference type="NCBI Taxonomy" id="1447875"/>
    <lineage>
        <taxon>Eukaryota</taxon>
        <taxon>Fungi</taxon>
        <taxon>Dikarya</taxon>
        <taxon>Ascomycota</taxon>
        <taxon>Pezizomycotina</taxon>
        <taxon>Eurotiomycetes</taxon>
        <taxon>Eurotiomycetidae</taxon>
        <taxon>Onygenales</taxon>
        <taxon>Ajellomycetaceae</taxon>
        <taxon>Helicocarpus</taxon>
    </lineage>
</organism>
<protein>
    <recommendedName>
        <fullName evidence="3">Glycerol-3-phosphate phosphatase</fullName>
    </recommendedName>
</protein>
<dbReference type="InterPro" id="IPR041492">
    <property type="entry name" value="HAD_2"/>
</dbReference>
<dbReference type="EMBL" id="PDNB01000129">
    <property type="protein sequence ID" value="PGH05021.1"/>
    <property type="molecule type" value="Genomic_DNA"/>
</dbReference>
<dbReference type="AlphaFoldDB" id="A0A2B7X8B9"/>
<dbReference type="Gene3D" id="3.40.50.1000">
    <property type="entry name" value="HAD superfamily/HAD-like"/>
    <property type="match status" value="1"/>
</dbReference>
<sequence length="246" mass="26700">MTTEEKTTADELAAHPVTASFHGLLFDMDGTLIDSTNAVIEHYKKIGEEIDVDPEDILKTAHGRRTIDVIRMFRPEKATWEYVRALEAALPETYGSATPEVPGAKDLLNQIMSKSVPWAIVTSGTTGLVTGWLKVLGLPKPKHLVVAEDVEQGKPDPAGYLMGRKSLGLEMKEKDVLVFEDSPAGIRAGKAAGCKVVGVVSTHSAEQLKLAEPDWIVKDLSKVVIAKVEDEKVVLEFNVVADSLSN</sequence>
<evidence type="ECO:0008006" key="3">
    <source>
        <dbReference type="Google" id="ProtNLM"/>
    </source>
</evidence>
<dbReference type="SUPFAM" id="SSF56784">
    <property type="entry name" value="HAD-like"/>
    <property type="match status" value="1"/>
</dbReference>
<dbReference type="OrthoDB" id="40579at2759"/>
<dbReference type="PANTHER" id="PTHR43481:SF4">
    <property type="entry name" value="GLYCEROL-1-PHOSPHATE PHOSPHOHYDROLASE 1-RELATED"/>
    <property type="match status" value="1"/>
</dbReference>
<dbReference type="InterPro" id="IPR006439">
    <property type="entry name" value="HAD-SF_hydro_IA"/>
</dbReference>
<evidence type="ECO:0000313" key="2">
    <source>
        <dbReference type="Proteomes" id="UP000223968"/>
    </source>
</evidence>
<dbReference type="SFLD" id="SFLDG01129">
    <property type="entry name" value="C1.5:_HAD__Beta-PGM__Phosphata"/>
    <property type="match status" value="1"/>
</dbReference>
<dbReference type="PANTHER" id="PTHR43481">
    <property type="entry name" value="FRUCTOSE-1-PHOSPHATE PHOSPHATASE"/>
    <property type="match status" value="1"/>
</dbReference>
<proteinExistence type="predicted"/>
<reference evidence="1 2" key="1">
    <citation type="submission" date="2017-10" db="EMBL/GenBank/DDBJ databases">
        <title>Comparative genomics in systemic dimorphic fungi from Ajellomycetaceae.</title>
        <authorList>
            <person name="Munoz J.F."/>
            <person name="Mcewen J.G."/>
            <person name="Clay O.K."/>
            <person name="Cuomo C.A."/>
        </authorList>
    </citation>
    <scope>NUCLEOTIDE SEQUENCE [LARGE SCALE GENOMIC DNA]</scope>
    <source>
        <strain evidence="1 2">UAMH5409</strain>
    </source>
</reference>
<gene>
    <name evidence="1" type="ORF">AJ79_06908</name>
</gene>
<comment type="caution">
    <text evidence="1">The sequence shown here is derived from an EMBL/GenBank/DDBJ whole genome shotgun (WGS) entry which is preliminary data.</text>
</comment>
<dbReference type="Proteomes" id="UP000223968">
    <property type="component" value="Unassembled WGS sequence"/>
</dbReference>
<dbReference type="InterPro" id="IPR023214">
    <property type="entry name" value="HAD_sf"/>
</dbReference>
<dbReference type="Pfam" id="PF13419">
    <property type="entry name" value="HAD_2"/>
    <property type="match status" value="1"/>
</dbReference>
<dbReference type="NCBIfam" id="TIGR01509">
    <property type="entry name" value="HAD-SF-IA-v3"/>
    <property type="match status" value="1"/>
</dbReference>
<dbReference type="STRING" id="1447875.A0A2B7X8B9"/>
<dbReference type="GO" id="GO:0050308">
    <property type="term" value="F:sugar-phosphatase activity"/>
    <property type="evidence" value="ECO:0007669"/>
    <property type="project" value="TreeGrafter"/>
</dbReference>
<dbReference type="InterPro" id="IPR051806">
    <property type="entry name" value="HAD-like_SPP"/>
</dbReference>
<dbReference type="Gene3D" id="1.10.150.240">
    <property type="entry name" value="Putative phosphatase, domain 2"/>
    <property type="match status" value="1"/>
</dbReference>
<dbReference type="InterPro" id="IPR023198">
    <property type="entry name" value="PGP-like_dom2"/>
</dbReference>
<dbReference type="SFLD" id="SFLDG01135">
    <property type="entry name" value="C1.5.6:_HAD__Beta-PGM__Phospha"/>
    <property type="match status" value="1"/>
</dbReference>
<dbReference type="CDD" id="cd07527">
    <property type="entry name" value="HAD_ScGPP-like"/>
    <property type="match status" value="1"/>
</dbReference>
<dbReference type="InterPro" id="IPR036412">
    <property type="entry name" value="HAD-like_sf"/>
</dbReference>
<accession>A0A2B7X8B9</accession>
<dbReference type="PRINTS" id="PR00413">
    <property type="entry name" value="HADHALOGNASE"/>
</dbReference>
<name>A0A2B7X8B9_9EURO</name>